<evidence type="ECO:0008006" key="5">
    <source>
        <dbReference type="Google" id="ProtNLM"/>
    </source>
</evidence>
<gene>
    <name evidence="3" type="ORF">VTJ83DRAFT_654</name>
</gene>
<reference evidence="3 4" key="1">
    <citation type="journal article" date="2024" name="Commun. Biol.">
        <title>Comparative genomic analysis of thermophilic fungi reveals convergent evolutionary adaptations and gene losses.</title>
        <authorList>
            <person name="Steindorff A.S."/>
            <person name="Aguilar-Pontes M.V."/>
            <person name="Robinson A.J."/>
            <person name="Andreopoulos B."/>
            <person name="LaButti K."/>
            <person name="Kuo A."/>
            <person name="Mondo S."/>
            <person name="Riley R."/>
            <person name="Otillar R."/>
            <person name="Haridas S."/>
            <person name="Lipzen A."/>
            <person name="Grimwood J."/>
            <person name="Schmutz J."/>
            <person name="Clum A."/>
            <person name="Reid I.D."/>
            <person name="Moisan M.C."/>
            <person name="Butler G."/>
            <person name="Nguyen T.T.M."/>
            <person name="Dewar K."/>
            <person name="Conant G."/>
            <person name="Drula E."/>
            <person name="Henrissat B."/>
            <person name="Hansel C."/>
            <person name="Singer S."/>
            <person name="Hutchinson M.I."/>
            <person name="de Vries R.P."/>
            <person name="Natvig D.O."/>
            <person name="Powell A.J."/>
            <person name="Tsang A."/>
            <person name="Grigoriev I.V."/>
        </authorList>
    </citation>
    <scope>NUCLEOTIDE SEQUENCE [LARGE SCALE GENOMIC DNA]</scope>
    <source>
        <strain evidence="3 4">ATCC 22073</strain>
    </source>
</reference>
<keyword evidence="2" id="KW-1133">Transmembrane helix</keyword>
<feature type="compositionally biased region" description="Pro residues" evidence="1">
    <location>
        <begin position="227"/>
        <end position="242"/>
    </location>
</feature>
<keyword evidence="2" id="KW-0472">Membrane</keyword>
<dbReference type="PANTHER" id="PTHR40018:SF1">
    <property type="entry name" value="[PSI+] INDUCTION PROTEIN 2"/>
    <property type="match status" value="1"/>
</dbReference>
<feature type="compositionally biased region" description="Low complexity" evidence="1">
    <location>
        <begin position="443"/>
        <end position="461"/>
    </location>
</feature>
<feature type="compositionally biased region" description="Low complexity" evidence="1">
    <location>
        <begin position="323"/>
        <end position="345"/>
    </location>
</feature>
<feature type="region of interest" description="Disordered" evidence="1">
    <location>
        <begin position="128"/>
        <end position="164"/>
    </location>
</feature>
<dbReference type="PANTHER" id="PTHR40018">
    <property type="entry name" value="[PSI+] INDUCTION PROTEIN 2"/>
    <property type="match status" value="1"/>
</dbReference>
<dbReference type="GeneID" id="98127906"/>
<evidence type="ECO:0000256" key="2">
    <source>
        <dbReference type="SAM" id="Phobius"/>
    </source>
</evidence>
<evidence type="ECO:0000256" key="1">
    <source>
        <dbReference type="SAM" id="MobiDB-lite"/>
    </source>
</evidence>
<dbReference type="EMBL" id="JAZGUE010000001">
    <property type="protein sequence ID" value="KAL2271283.1"/>
    <property type="molecule type" value="Genomic_DNA"/>
</dbReference>
<feature type="region of interest" description="Disordered" evidence="1">
    <location>
        <begin position="194"/>
        <end position="542"/>
    </location>
</feature>
<keyword evidence="4" id="KW-1185">Reference proteome</keyword>
<proteinExistence type="predicted"/>
<sequence>MPAVDVAMARSLRGGVLDLFVASLRPAVERRSLTDQINDVGTAFSSWDNCMQATYCKWPVIALIIIGGLIIFSVIWCIIRCACCGLSCCCSCFSCLKCCGDCCGCCDPPRGSRRQYLDEPYVPPHHAGGGGYKSQEPMHTGFTSGPVPARPPQPKAPDYPQYATFEAGGKKDEDALPAMPSWEDAEQKKVLVEEEEGVEMDSLKKPEPAAMVGAGAVSPTGSRSPVPRSPGPRSPYGPPDNHPGPNGYFPAHGVDNHDPYSPGAPAYNQPASRYREPGQGYGMGAAATGPGRQSPRGYPPNPPNNGYNDIYDAYGNDDGGYGNSASGYGNNASGYGNSANGYGSSRDYPGGSDMPQSPYDSYGASQQQQPYPPDDYNNNNNNNNSNGYSSQTSQGYGTPRHPSPHGNNPAGTGYDNAPYPPDPRRSPAPLGQHGSGTGGGAYGSQRGYSPSPSPGAANAAGYGYGDGMNNGTAAASGFDFSASGYSRPSTSHNNGAGGYRQQASPVAELSGSGSAGGYSGYPQGGSGSGSGSGAAYPGYRGY</sequence>
<feature type="compositionally biased region" description="Low complexity" evidence="1">
    <location>
        <begin position="365"/>
        <end position="398"/>
    </location>
</feature>
<evidence type="ECO:0000313" key="3">
    <source>
        <dbReference type="EMBL" id="KAL2271283.1"/>
    </source>
</evidence>
<feature type="compositionally biased region" description="Low complexity" evidence="1">
    <location>
        <begin position="304"/>
        <end position="316"/>
    </location>
</feature>
<feature type="compositionally biased region" description="Gly residues" evidence="1">
    <location>
        <begin position="513"/>
        <end position="532"/>
    </location>
</feature>
<accession>A0ABR4DLN0</accession>
<dbReference type="InterPro" id="IPR037504">
    <property type="entry name" value="PSI_induc_2"/>
</dbReference>
<dbReference type="RefSeq" id="XP_070870007.1">
    <property type="nucleotide sequence ID" value="XM_071013262.1"/>
</dbReference>
<organism evidence="3 4">
    <name type="scientific">Remersonia thermophila</name>
    <dbReference type="NCBI Taxonomy" id="72144"/>
    <lineage>
        <taxon>Eukaryota</taxon>
        <taxon>Fungi</taxon>
        <taxon>Dikarya</taxon>
        <taxon>Ascomycota</taxon>
        <taxon>Pezizomycotina</taxon>
        <taxon>Sordariomycetes</taxon>
        <taxon>Sordariomycetidae</taxon>
        <taxon>Sordariales</taxon>
        <taxon>Sordariales incertae sedis</taxon>
        <taxon>Remersonia</taxon>
    </lineage>
</organism>
<feature type="compositionally biased region" description="Low complexity" evidence="1">
    <location>
        <begin position="469"/>
        <end position="486"/>
    </location>
</feature>
<comment type="caution">
    <text evidence="3">The sequence shown here is derived from an EMBL/GenBank/DDBJ whole genome shotgun (WGS) entry which is preliminary data.</text>
</comment>
<feature type="compositionally biased region" description="Low complexity" evidence="1">
    <location>
        <begin position="533"/>
        <end position="542"/>
    </location>
</feature>
<dbReference type="Proteomes" id="UP001600064">
    <property type="component" value="Unassembled WGS sequence"/>
</dbReference>
<feature type="compositionally biased region" description="Pro residues" evidence="1">
    <location>
        <begin position="148"/>
        <end position="157"/>
    </location>
</feature>
<name>A0ABR4DLN0_9PEZI</name>
<protein>
    <recommendedName>
        <fullName evidence="5">Fibroin-3 related protein</fullName>
    </recommendedName>
</protein>
<feature type="compositionally biased region" description="Gly residues" evidence="1">
    <location>
        <begin position="433"/>
        <end position="442"/>
    </location>
</feature>
<keyword evidence="2" id="KW-0812">Transmembrane</keyword>
<feature type="transmembrane region" description="Helical" evidence="2">
    <location>
        <begin position="60"/>
        <end position="79"/>
    </location>
</feature>
<evidence type="ECO:0000313" key="4">
    <source>
        <dbReference type="Proteomes" id="UP001600064"/>
    </source>
</evidence>